<proteinExistence type="predicted"/>
<evidence type="ECO:0000256" key="1">
    <source>
        <dbReference type="SAM" id="Phobius"/>
    </source>
</evidence>
<comment type="caution">
    <text evidence="2">The sequence shown here is derived from an EMBL/GenBank/DDBJ whole genome shotgun (WGS) entry which is preliminary data.</text>
</comment>
<keyword evidence="1" id="KW-1133">Transmembrane helix</keyword>
<dbReference type="EMBL" id="JARBDR010000376">
    <property type="protein sequence ID" value="KAJ8313346.1"/>
    <property type="molecule type" value="Genomic_DNA"/>
</dbReference>
<dbReference type="Proteomes" id="UP001217089">
    <property type="component" value="Unassembled WGS sequence"/>
</dbReference>
<name>A0ABQ9FAU1_TEGGR</name>
<gene>
    <name evidence="2" type="ORF">KUTeg_009132</name>
</gene>
<evidence type="ECO:0000313" key="2">
    <source>
        <dbReference type="EMBL" id="KAJ8313346.1"/>
    </source>
</evidence>
<accession>A0ABQ9FAU1</accession>
<protein>
    <submittedName>
        <fullName evidence="2">Uncharacterized protein</fullName>
    </submittedName>
</protein>
<evidence type="ECO:0000313" key="3">
    <source>
        <dbReference type="Proteomes" id="UP001217089"/>
    </source>
</evidence>
<reference evidence="2 3" key="1">
    <citation type="submission" date="2022-12" db="EMBL/GenBank/DDBJ databases">
        <title>Chromosome-level genome of Tegillarca granosa.</title>
        <authorList>
            <person name="Kim J."/>
        </authorList>
    </citation>
    <scope>NUCLEOTIDE SEQUENCE [LARGE SCALE GENOMIC DNA]</scope>
    <source>
        <strain evidence="2">Teg-2019</strain>
        <tissue evidence="2">Adductor muscle</tissue>
    </source>
</reference>
<feature type="transmembrane region" description="Helical" evidence="1">
    <location>
        <begin position="73"/>
        <end position="89"/>
    </location>
</feature>
<keyword evidence="1" id="KW-0812">Transmembrane</keyword>
<sequence length="160" mass="19437">MAKDLTLFLRKQYVLRESTVIETKVNIKKTFLNNEKLKPAFKSLEKKLCEHVTEWISHFSTTMKYFIHQQNMLLLYYLYNFLCIITYLSKNKLLQRMSDFTRFYVSFCNSYFDISLFLVQFCQLSYKGHSLFKFVLEHVIAIGRKYVRLTFKIKHEEIFF</sequence>
<keyword evidence="1" id="KW-0472">Membrane</keyword>
<keyword evidence="3" id="KW-1185">Reference proteome</keyword>
<organism evidence="2 3">
    <name type="scientific">Tegillarca granosa</name>
    <name type="common">Malaysian cockle</name>
    <name type="synonym">Anadara granosa</name>
    <dbReference type="NCBI Taxonomy" id="220873"/>
    <lineage>
        <taxon>Eukaryota</taxon>
        <taxon>Metazoa</taxon>
        <taxon>Spiralia</taxon>
        <taxon>Lophotrochozoa</taxon>
        <taxon>Mollusca</taxon>
        <taxon>Bivalvia</taxon>
        <taxon>Autobranchia</taxon>
        <taxon>Pteriomorphia</taxon>
        <taxon>Arcoida</taxon>
        <taxon>Arcoidea</taxon>
        <taxon>Arcidae</taxon>
        <taxon>Tegillarca</taxon>
    </lineage>
</organism>